<dbReference type="Pfam" id="PF00702">
    <property type="entry name" value="Hydrolase"/>
    <property type="match status" value="1"/>
</dbReference>
<dbReference type="Gene3D" id="3.40.50.1000">
    <property type="entry name" value="HAD superfamily/HAD-like"/>
    <property type="match status" value="1"/>
</dbReference>
<dbReference type="InterPro" id="IPR051600">
    <property type="entry name" value="Beta-PGM-like"/>
</dbReference>
<keyword evidence="3" id="KW-0479">Metal-binding</keyword>
<proteinExistence type="inferred from homology"/>
<dbReference type="GO" id="GO:0046872">
    <property type="term" value="F:metal ion binding"/>
    <property type="evidence" value="ECO:0007669"/>
    <property type="project" value="UniProtKB-KW"/>
</dbReference>
<gene>
    <name evidence="5" type="ORF">FF125_14035</name>
</gene>
<evidence type="ECO:0000256" key="3">
    <source>
        <dbReference type="ARBA" id="ARBA00022723"/>
    </source>
</evidence>
<keyword evidence="5" id="KW-0378">Hydrolase</keyword>
<dbReference type="PANTHER" id="PTHR46193">
    <property type="entry name" value="6-PHOSPHOGLUCONATE PHOSPHATASE"/>
    <property type="match status" value="1"/>
</dbReference>
<keyword evidence="4" id="KW-0460">Magnesium</keyword>
<comment type="similarity">
    <text evidence="2">Belongs to the HAD-like hydrolase superfamily. CbbY/CbbZ/Gph/YieH family.</text>
</comment>
<reference evidence="5 6" key="1">
    <citation type="submission" date="2019-05" db="EMBL/GenBank/DDBJ databases">
        <title>Algicella ahnfeltiae gen. nov., sp. nov., a novel marine bacterium of the family Flavobacteriaceae isolated from a red alga.</title>
        <authorList>
            <person name="Nedashkovskaya O.I."/>
            <person name="Kukhlevskiy A.D."/>
            <person name="Kim S.-G."/>
            <person name="Zhukova N.V."/>
            <person name="Mikhailov V.V."/>
        </authorList>
    </citation>
    <scope>NUCLEOTIDE SEQUENCE [LARGE SCALE GENOMIC DNA]</scope>
    <source>
        <strain evidence="5 6">10Alg115</strain>
    </source>
</reference>
<dbReference type="OrthoDB" id="9797743at2"/>
<dbReference type="Gene3D" id="1.10.150.240">
    <property type="entry name" value="Putative phosphatase, domain 2"/>
    <property type="match status" value="1"/>
</dbReference>
<keyword evidence="6" id="KW-1185">Reference proteome</keyword>
<dbReference type="AlphaFoldDB" id="A0A5B7TW04"/>
<evidence type="ECO:0000313" key="5">
    <source>
        <dbReference type="EMBL" id="QCX39503.1"/>
    </source>
</evidence>
<comment type="cofactor">
    <cofactor evidence="1">
        <name>Mg(2+)</name>
        <dbReference type="ChEBI" id="CHEBI:18420"/>
    </cofactor>
</comment>
<dbReference type="InterPro" id="IPR006439">
    <property type="entry name" value="HAD-SF_hydro_IA"/>
</dbReference>
<dbReference type="Proteomes" id="UP000306229">
    <property type="component" value="Chromosome"/>
</dbReference>
<evidence type="ECO:0000256" key="2">
    <source>
        <dbReference type="ARBA" id="ARBA00006171"/>
    </source>
</evidence>
<evidence type="ECO:0000256" key="1">
    <source>
        <dbReference type="ARBA" id="ARBA00001946"/>
    </source>
</evidence>
<name>A0A5B7TW04_9FLAO</name>
<dbReference type="EMBL" id="CP040749">
    <property type="protein sequence ID" value="QCX39503.1"/>
    <property type="molecule type" value="Genomic_DNA"/>
</dbReference>
<dbReference type="SUPFAM" id="SSF56784">
    <property type="entry name" value="HAD-like"/>
    <property type="match status" value="1"/>
</dbReference>
<dbReference type="PANTHER" id="PTHR46193:SF10">
    <property type="entry name" value="6-PHOSPHOGLUCONATE PHOSPHATASE"/>
    <property type="match status" value="1"/>
</dbReference>
<dbReference type="InterPro" id="IPR023198">
    <property type="entry name" value="PGP-like_dom2"/>
</dbReference>
<organism evidence="5 6">
    <name type="scientific">Aureibaculum algae</name>
    <dbReference type="NCBI Taxonomy" id="2584122"/>
    <lineage>
        <taxon>Bacteria</taxon>
        <taxon>Pseudomonadati</taxon>
        <taxon>Bacteroidota</taxon>
        <taxon>Flavobacteriia</taxon>
        <taxon>Flavobacteriales</taxon>
        <taxon>Flavobacteriaceae</taxon>
        <taxon>Aureibaculum</taxon>
    </lineage>
</organism>
<dbReference type="SFLD" id="SFLDG01129">
    <property type="entry name" value="C1.5:_HAD__Beta-PGM__Phosphata"/>
    <property type="match status" value="1"/>
</dbReference>
<dbReference type="CDD" id="cd07526">
    <property type="entry name" value="HAD_BPGM_like"/>
    <property type="match status" value="1"/>
</dbReference>
<protein>
    <submittedName>
        <fullName evidence="5">HAD family hydrolase</fullName>
    </submittedName>
</protein>
<dbReference type="SFLD" id="SFLDS00003">
    <property type="entry name" value="Haloacid_Dehalogenase"/>
    <property type="match status" value="1"/>
</dbReference>
<accession>A0A5B7TW04</accession>
<dbReference type="InterPro" id="IPR023214">
    <property type="entry name" value="HAD_sf"/>
</dbReference>
<dbReference type="KEGG" id="fbe:FF125_14035"/>
<dbReference type="InterPro" id="IPR036412">
    <property type="entry name" value="HAD-like_sf"/>
</dbReference>
<evidence type="ECO:0000313" key="6">
    <source>
        <dbReference type="Proteomes" id="UP000306229"/>
    </source>
</evidence>
<dbReference type="GO" id="GO:0016787">
    <property type="term" value="F:hydrolase activity"/>
    <property type="evidence" value="ECO:0007669"/>
    <property type="project" value="UniProtKB-KW"/>
</dbReference>
<evidence type="ECO:0000256" key="4">
    <source>
        <dbReference type="ARBA" id="ARBA00022842"/>
    </source>
</evidence>
<sequence>MKSLNYKCVIFDCDGVLVDSEAISTQVMVDLLKTVDYHIDIEKAIDLFTGLALKDNFALVEKELGRKLPDDFEETYRALSFEAFQRDLKPIKGVHTLLDKLAVPFCVASSGPINKIKLNLKVTKLSHYFNENIFSCYQINSWKPEPDIFLHAARTMGFKPEECVVIEDSLPGVTAAKAGGFDVYALENESNKTMLAGVEVPVVMDMRALEHVLGL</sequence>
<dbReference type="NCBIfam" id="TIGR01509">
    <property type="entry name" value="HAD-SF-IA-v3"/>
    <property type="match status" value="1"/>
</dbReference>